<dbReference type="RefSeq" id="WP_275813006.1">
    <property type="nucleotide sequence ID" value="NZ_BAAANM010000001.1"/>
</dbReference>
<evidence type="ECO:0000313" key="4">
    <source>
        <dbReference type="Proteomes" id="UP001220022"/>
    </source>
</evidence>
<reference evidence="3 4" key="1">
    <citation type="submission" date="2023-03" db="EMBL/GenBank/DDBJ databases">
        <title>Draft genome sequence of type strain Streptomyces ferralitis JCM 14344.</title>
        <authorList>
            <person name="Klaysubun C."/>
            <person name="Duangmal K."/>
        </authorList>
    </citation>
    <scope>NUCLEOTIDE SEQUENCE [LARGE SCALE GENOMIC DNA]</scope>
    <source>
        <strain evidence="3 4">JCM 14344</strain>
    </source>
</reference>
<evidence type="ECO:0000313" key="3">
    <source>
        <dbReference type="EMBL" id="MDF2256573.1"/>
    </source>
</evidence>
<keyword evidence="4" id="KW-1185">Reference proteome</keyword>
<keyword evidence="2" id="KW-0843">Virulence</keyword>
<dbReference type="PANTHER" id="PTHR31956:SF1">
    <property type="entry name" value="NON-SPECIFIC PHOSPHOLIPASE C1"/>
    <property type="match status" value="1"/>
</dbReference>
<proteinExistence type="predicted"/>
<gene>
    <name evidence="3" type="ORF">P2L57_12775</name>
</gene>
<dbReference type="Proteomes" id="UP001220022">
    <property type="component" value="Unassembled WGS sequence"/>
</dbReference>
<sequence>MAVVDHVIVLALENRSFDHMLGFVEHPNPKFDGLTRGGPHTNPGWDSAAPVTAEPRAKTALPIDPDHSHDAVMEQLALRGTAGAASPTNQGFVMSLERKGRGLSPPTYGGALGPLLNWWHARGGPTRPAAAGLGPLAMLCQPPAHVPVLSRLALEFAVCTRWFCSLPGETWPNRNFLHAATSDGEVDIDLRAYTNRTIFELLEEEGTTDHARTWHIYHDDTPQVWAFRRLWDTPERHANWFPASAFADHVAAGKLPAYSFIEPNHRPPLHTLDHDPIIGAPDVSNNQHPGNNQVDAGGYPAFADASPDSDFSRGEALIAGVYQALRANPALFARSVLLITYDEHGGLYDHVPPPVGVPSPADAGTQGPGWAARLQHSLCHRKAETFDFTLLGPRVPAVIVSPLVAAGTVDARVRDHAAVPATLRALFAPHARPLTRRDEWATPFHSVLTLAEPRTDLPDLSGYVGATPGATGLNVTAPDAPYPAEAPSHYRDFARQAELVWRHLAHVGEPEVSQPPASTQPQRAVQITEAFAAAAHRHRSVAAGDQP</sequence>
<protein>
    <submittedName>
        <fullName evidence="3">Alkaline phosphatase family protein</fullName>
    </submittedName>
</protein>
<evidence type="ECO:0000256" key="1">
    <source>
        <dbReference type="ARBA" id="ARBA00022801"/>
    </source>
</evidence>
<evidence type="ECO:0000256" key="2">
    <source>
        <dbReference type="ARBA" id="ARBA00023026"/>
    </source>
</evidence>
<organism evidence="3 4">
    <name type="scientific">Streptantibioticus ferralitis</name>
    <dbReference type="NCBI Taxonomy" id="236510"/>
    <lineage>
        <taxon>Bacteria</taxon>
        <taxon>Bacillati</taxon>
        <taxon>Actinomycetota</taxon>
        <taxon>Actinomycetes</taxon>
        <taxon>Kitasatosporales</taxon>
        <taxon>Streptomycetaceae</taxon>
        <taxon>Streptantibioticus</taxon>
    </lineage>
</organism>
<dbReference type="Gene3D" id="3.40.720.10">
    <property type="entry name" value="Alkaline Phosphatase, subunit A"/>
    <property type="match status" value="2"/>
</dbReference>
<dbReference type="Pfam" id="PF04185">
    <property type="entry name" value="Phosphoesterase"/>
    <property type="match status" value="1"/>
</dbReference>
<accession>A0ABT5YYJ7</accession>
<dbReference type="PANTHER" id="PTHR31956">
    <property type="entry name" value="NON-SPECIFIC PHOSPHOLIPASE C4-RELATED"/>
    <property type="match status" value="1"/>
</dbReference>
<name>A0ABT5YYJ7_9ACTN</name>
<dbReference type="InterPro" id="IPR017850">
    <property type="entry name" value="Alkaline_phosphatase_core_sf"/>
</dbReference>
<comment type="caution">
    <text evidence="3">The sequence shown here is derived from an EMBL/GenBank/DDBJ whole genome shotgun (WGS) entry which is preliminary data.</text>
</comment>
<dbReference type="InterPro" id="IPR007312">
    <property type="entry name" value="Phosphoesterase"/>
</dbReference>
<keyword evidence="1" id="KW-0378">Hydrolase</keyword>
<dbReference type="EMBL" id="JARHTQ010000007">
    <property type="protein sequence ID" value="MDF2256573.1"/>
    <property type="molecule type" value="Genomic_DNA"/>
</dbReference>